<sequence>MSPPAEASRKRRFVPSPGWGRCRFSNACVTEGTLRRREYLRHVSPMRREKPAPRQSPIPRNSVACVRTLRARLRTPPHHPCLWSPIALRKRDSDGKTPAQAQPRIPDRDAVHQASAAAVAMATATLLTDSRGLKGAWTRGEGVCLSGPVTLPLSLPPRHGPRPSPDDADSGCWHPDHRD</sequence>
<dbReference type="AlphaFoldDB" id="L5KMT2"/>
<dbReference type="EMBL" id="KB030664">
    <property type="protein sequence ID" value="ELK12091.1"/>
    <property type="molecule type" value="Genomic_DNA"/>
</dbReference>
<keyword evidence="3" id="KW-1185">Reference proteome</keyword>
<accession>L5KMT2</accession>
<evidence type="ECO:0000313" key="2">
    <source>
        <dbReference type="EMBL" id="ELK12091.1"/>
    </source>
</evidence>
<protein>
    <submittedName>
        <fullName evidence="2">Uncharacterized protein</fullName>
    </submittedName>
</protein>
<reference evidence="3" key="1">
    <citation type="journal article" date="2013" name="Science">
        <title>Comparative analysis of bat genomes provides insight into the evolution of flight and immunity.</title>
        <authorList>
            <person name="Zhang G."/>
            <person name="Cowled C."/>
            <person name="Shi Z."/>
            <person name="Huang Z."/>
            <person name="Bishop-Lilly K.A."/>
            <person name="Fang X."/>
            <person name="Wynne J.W."/>
            <person name="Xiong Z."/>
            <person name="Baker M.L."/>
            <person name="Zhao W."/>
            <person name="Tachedjian M."/>
            <person name="Zhu Y."/>
            <person name="Zhou P."/>
            <person name="Jiang X."/>
            <person name="Ng J."/>
            <person name="Yang L."/>
            <person name="Wu L."/>
            <person name="Xiao J."/>
            <person name="Feng Y."/>
            <person name="Chen Y."/>
            <person name="Sun X."/>
            <person name="Zhang Y."/>
            <person name="Marsh G.A."/>
            <person name="Crameri G."/>
            <person name="Broder C.C."/>
            <person name="Frey K.G."/>
            <person name="Wang L.F."/>
            <person name="Wang J."/>
        </authorList>
    </citation>
    <scope>NUCLEOTIDE SEQUENCE [LARGE SCALE GENOMIC DNA]</scope>
</reference>
<dbReference type="Proteomes" id="UP000010552">
    <property type="component" value="Unassembled WGS sequence"/>
</dbReference>
<name>L5KMT2_PTEAL</name>
<evidence type="ECO:0000256" key="1">
    <source>
        <dbReference type="SAM" id="MobiDB-lite"/>
    </source>
</evidence>
<proteinExistence type="predicted"/>
<feature type="compositionally biased region" description="Basic and acidic residues" evidence="1">
    <location>
        <begin position="41"/>
        <end position="52"/>
    </location>
</feature>
<feature type="region of interest" description="Disordered" evidence="1">
    <location>
        <begin position="148"/>
        <end position="179"/>
    </location>
</feature>
<gene>
    <name evidence="2" type="ORF">PAL_GLEAN10004932</name>
</gene>
<feature type="region of interest" description="Disordered" evidence="1">
    <location>
        <begin position="41"/>
        <end position="61"/>
    </location>
</feature>
<dbReference type="InParanoid" id="L5KMT2"/>
<organism evidence="2 3">
    <name type="scientific">Pteropus alecto</name>
    <name type="common">Black flying fox</name>
    <dbReference type="NCBI Taxonomy" id="9402"/>
    <lineage>
        <taxon>Eukaryota</taxon>
        <taxon>Metazoa</taxon>
        <taxon>Chordata</taxon>
        <taxon>Craniata</taxon>
        <taxon>Vertebrata</taxon>
        <taxon>Euteleostomi</taxon>
        <taxon>Mammalia</taxon>
        <taxon>Eutheria</taxon>
        <taxon>Laurasiatheria</taxon>
        <taxon>Chiroptera</taxon>
        <taxon>Yinpterochiroptera</taxon>
        <taxon>Pteropodoidea</taxon>
        <taxon>Pteropodidae</taxon>
        <taxon>Pteropodinae</taxon>
        <taxon>Pteropus</taxon>
    </lineage>
</organism>
<evidence type="ECO:0000313" key="3">
    <source>
        <dbReference type="Proteomes" id="UP000010552"/>
    </source>
</evidence>